<reference evidence="3 4" key="1">
    <citation type="submission" date="2023-10" db="EMBL/GenBank/DDBJ databases">
        <title>Rubellicoccus peritrichatus gen. nov., sp. nov., isolated from an algae of coral reef tank.</title>
        <authorList>
            <person name="Luo J."/>
        </authorList>
    </citation>
    <scope>NUCLEOTIDE SEQUENCE [LARGE SCALE GENOMIC DNA]</scope>
    <source>
        <strain evidence="3 4">CR14</strain>
    </source>
</reference>
<dbReference type="InterPro" id="IPR000683">
    <property type="entry name" value="Gfo/Idh/MocA-like_OxRdtase_N"/>
</dbReference>
<dbReference type="KEGG" id="puo:RZN69_04580"/>
<dbReference type="Pfam" id="PF01408">
    <property type="entry name" value="GFO_IDH_MocA"/>
    <property type="match status" value="1"/>
</dbReference>
<dbReference type="Gene3D" id="3.30.360.10">
    <property type="entry name" value="Dihydrodipicolinate Reductase, domain 2"/>
    <property type="match status" value="1"/>
</dbReference>
<dbReference type="AlphaFoldDB" id="A0AAQ3LEA2"/>
<dbReference type="PANTHER" id="PTHR43818">
    <property type="entry name" value="BCDNA.GH03377"/>
    <property type="match status" value="1"/>
</dbReference>
<evidence type="ECO:0000259" key="1">
    <source>
        <dbReference type="Pfam" id="PF01408"/>
    </source>
</evidence>
<accession>A0AAQ3LEA2</accession>
<protein>
    <submittedName>
        <fullName evidence="3">Gfo/Idh/MocA family oxidoreductase</fullName>
    </submittedName>
</protein>
<feature type="domain" description="Gfo/Idh/MocA-like oxidoreductase N-terminal" evidence="1">
    <location>
        <begin position="41"/>
        <end position="164"/>
    </location>
</feature>
<dbReference type="PROSITE" id="PS51318">
    <property type="entry name" value="TAT"/>
    <property type="match status" value="1"/>
</dbReference>
<evidence type="ECO:0000313" key="3">
    <source>
        <dbReference type="EMBL" id="WOO42355.1"/>
    </source>
</evidence>
<organism evidence="3 4">
    <name type="scientific">Rubellicoccus peritrichatus</name>
    <dbReference type="NCBI Taxonomy" id="3080537"/>
    <lineage>
        <taxon>Bacteria</taxon>
        <taxon>Pseudomonadati</taxon>
        <taxon>Verrucomicrobiota</taxon>
        <taxon>Opitutia</taxon>
        <taxon>Puniceicoccales</taxon>
        <taxon>Cerasicoccaceae</taxon>
        <taxon>Rubellicoccus</taxon>
    </lineage>
</organism>
<dbReference type="SUPFAM" id="SSF51735">
    <property type="entry name" value="NAD(P)-binding Rossmann-fold domains"/>
    <property type="match status" value="1"/>
</dbReference>
<dbReference type="Pfam" id="PF19051">
    <property type="entry name" value="GFO_IDH_MocA_C2"/>
    <property type="match status" value="1"/>
</dbReference>
<proteinExistence type="predicted"/>
<dbReference type="EMBL" id="CP136920">
    <property type="protein sequence ID" value="WOO42355.1"/>
    <property type="molecule type" value="Genomic_DNA"/>
</dbReference>
<dbReference type="RefSeq" id="WP_317834874.1">
    <property type="nucleotide sequence ID" value="NZ_CP136920.1"/>
</dbReference>
<dbReference type="Gene3D" id="3.40.50.720">
    <property type="entry name" value="NAD(P)-binding Rossmann-like Domain"/>
    <property type="match status" value="1"/>
</dbReference>
<dbReference type="Proteomes" id="UP001304300">
    <property type="component" value="Chromosome"/>
</dbReference>
<dbReference type="PANTHER" id="PTHR43818:SF5">
    <property type="entry name" value="OXIDOREDUCTASE FAMILY PROTEIN"/>
    <property type="match status" value="1"/>
</dbReference>
<dbReference type="SUPFAM" id="SSF55347">
    <property type="entry name" value="Glyceraldehyde-3-phosphate dehydrogenase-like, C-terminal domain"/>
    <property type="match status" value="1"/>
</dbReference>
<evidence type="ECO:0000313" key="4">
    <source>
        <dbReference type="Proteomes" id="UP001304300"/>
    </source>
</evidence>
<dbReference type="InterPro" id="IPR043906">
    <property type="entry name" value="Gfo/Idh/MocA_OxRdtase_bact_C"/>
</dbReference>
<dbReference type="InterPro" id="IPR036291">
    <property type="entry name" value="NAD(P)-bd_dom_sf"/>
</dbReference>
<dbReference type="InterPro" id="IPR006311">
    <property type="entry name" value="TAT_signal"/>
</dbReference>
<dbReference type="InterPro" id="IPR050463">
    <property type="entry name" value="Gfo/Idh/MocA_oxidrdct_glycsds"/>
</dbReference>
<evidence type="ECO:0000259" key="2">
    <source>
        <dbReference type="Pfam" id="PF19051"/>
    </source>
</evidence>
<feature type="domain" description="Gfo/Idh/MocA-like oxidoreductase bacterial type C-terminal" evidence="2">
    <location>
        <begin position="209"/>
        <end position="441"/>
    </location>
</feature>
<gene>
    <name evidence="3" type="ORF">RZN69_04580</name>
</gene>
<sequence>MSESSINLTRRQALAKFAVAGAAFTILPSALRGAAAPSNRVNIAMIGTGRQGINVNMKTFLGMEDVRIVAVCDVDRKRAEYAKSIVDAKYGNSDCKLFGDFREAMEMQGLDAVMISTTDHWHGIQALYAMKLGLHVCCEKALTRYFDESQALVQAADKTGLVFRTDTECRSAAYMTKTANLVLNGYLGNVQRIEVGVPKELQSGIGDPTIVPVPEYLDYEMWQGPAQLRPYSVDRVHRTNPQTGEPVQRPGWLRLSEYCAGMICNWGAHLIDVANLCNNTSDTGPISCEGTGDFPTDQNGIWDTIVSMDLHYEYANGVKLDYKISNAYVRVEGDEGWIQANWFGKSGLQAHDRKIFRTKFRDTDKLVSTKSDKRDFIDAVRKDTPVMIDAKAGHRVFSQCLLGLAAIKSREKLTWDPVSEKITNNPQAEAMMKYSYYRPEWDLKQFII</sequence>
<keyword evidence="4" id="KW-1185">Reference proteome</keyword>
<name>A0AAQ3LEA2_9BACT</name>
<dbReference type="GO" id="GO:0000166">
    <property type="term" value="F:nucleotide binding"/>
    <property type="evidence" value="ECO:0007669"/>
    <property type="project" value="InterPro"/>
</dbReference>